<keyword evidence="3" id="KW-1185">Reference proteome</keyword>
<dbReference type="Proteomes" id="UP000008204">
    <property type="component" value="Chromosome"/>
</dbReference>
<reference evidence="3" key="1">
    <citation type="journal article" date="2011" name="MBio">
        <title>Novel metabolic attributes of the genus Cyanothece, comprising a group of unicellular nitrogen-fixing Cyanobacteria.</title>
        <authorList>
            <person name="Bandyopadhyay A."/>
            <person name="Elvitigala T."/>
            <person name="Welsh E."/>
            <person name="Stockel J."/>
            <person name="Liberton M."/>
            <person name="Min H."/>
            <person name="Sherman L.A."/>
            <person name="Pakrasi H.B."/>
        </authorList>
    </citation>
    <scope>NUCLEOTIDE SEQUENCE [LARGE SCALE GENOMIC DNA]</scope>
    <source>
        <strain evidence="3">PCC 8801</strain>
    </source>
</reference>
<keyword evidence="1" id="KW-0472">Membrane</keyword>
<keyword evidence="1" id="KW-1133">Transmembrane helix</keyword>
<protein>
    <submittedName>
        <fullName evidence="2">Uncharacterized protein</fullName>
    </submittedName>
</protein>
<dbReference type="EMBL" id="CP001287">
    <property type="protein sequence ID" value="ACK65293.1"/>
    <property type="molecule type" value="Genomic_DNA"/>
</dbReference>
<gene>
    <name evidence="2" type="ordered locus">PCC8801_1227</name>
</gene>
<feature type="transmembrane region" description="Helical" evidence="1">
    <location>
        <begin position="139"/>
        <end position="163"/>
    </location>
</feature>
<evidence type="ECO:0000313" key="3">
    <source>
        <dbReference type="Proteomes" id="UP000008204"/>
    </source>
</evidence>
<proteinExistence type="predicted"/>
<dbReference type="OrthoDB" id="583558at2"/>
<feature type="transmembrane region" description="Helical" evidence="1">
    <location>
        <begin position="12"/>
        <end position="37"/>
    </location>
</feature>
<dbReference type="eggNOG" id="ENOG5032YR3">
    <property type="taxonomic scope" value="Bacteria"/>
</dbReference>
<organism evidence="2 3">
    <name type="scientific">Rippkaea orientalis (strain PCC 8801 / RF-1)</name>
    <name type="common">Cyanothece sp. (strain PCC 8801)</name>
    <dbReference type="NCBI Taxonomy" id="41431"/>
    <lineage>
        <taxon>Bacteria</taxon>
        <taxon>Bacillati</taxon>
        <taxon>Cyanobacteriota</taxon>
        <taxon>Cyanophyceae</taxon>
        <taxon>Oscillatoriophycideae</taxon>
        <taxon>Chroococcales</taxon>
        <taxon>Aphanothecaceae</taxon>
        <taxon>Rippkaea</taxon>
        <taxon>Rippkaea orientalis</taxon>
    </lineage>
</organism>
<feature type="transmembrane region" description="Helical" evidence="1">
    <location>
        <begin position="57"/>
        <end position="83"/>
    </location>
</feature>
<dbReference type="KEGG" id="cyp:PCC8801_1227"/>
<evidence type="ECO:0000313" key="2">
    <source>
        <dbReference type="EMBL" id="ACK65293.1"/>
    </source>
</evidence>
<evidence type="ECO:0000256" key="1">
    <source>
        <dbReference type="SAM" id="Phobius"/>
    </source>
</evidence>
<feature type="transmembrane region" description="Helical" evidence="1">
    <location>
        <begin position="95"/>
        <end position="119"/>
    </location>
</feature>
<sequence>MGGLIKFPLFSLSLVFITYGVFGWNVGSSATVLTHYLVEQGKTWGWLFQEEGVFLGLHILAGMLVLMITASLAAPVAIMTVIFGSGFKSDNRAMIAVLVWSLAVVLIITWLQYFVRFLVLLCSAILGKLELQNQKYPEWRVLLTLTIICLGGFALGLLAFYGYHRAIA</sequence>
<dbReference type="STRING" id="41431.PCC8801_1227"/>
<name>B7K3F1_RIPO1</name>
<dbReference type="AlphaFoldDB" id="B7K3F1"/>
<dbReference type="HOGENOM" id="CLU_124347_0_0_3"/>
<dbReference type="RefSeq" id="WP_012594567.1">
    <property type="nucleotide sequence ID" value="NC_011726.1"/>
</dbReference>
<accession>B7K3F1</accession>
<keyword evidence="1" id="KW-0812">Transmembrane</keyword>